<gene>
    <name evidence="4" type="ORF">A9Q75_16155</name>
</gene>
<evidence type="ECO:0000256" key="3">
    <source>
        <dbReference type="SAM" id="SignalP"/>
    </source>
</evidence>
<protein>
    <submittedName>
        <fullName evidence="4">DUF2057 domain-containing protein</fullName>
    </submittedName>
</protein>
<organism evidence="4">
    <name type="scientific">Colwellia psychrerythraea</name>
    <name type="common">Vibrio psychroerythus</name>
    <dbReference type="NCBI Taxonomy" id="28229"/>
    <lineage>
        <taxon>Bacteria</taxon>
        <taxon>Pseudomonadati</taxon>
        <taxon>Pseudomonadota</taxon>
        <taxon>Gammaproteobacteria</taxon>
        <taxon>Alteromonadales</taxon>
        <taxon>Colwelliaceae</taxon>
        <taxon>Colwellia</taxon>
    </lineage>
</organism>
<sequence length="226" mass="25490">MTTRAKLLNNTLLSYVCASVLLCSLIAVKASAAELTVTDNLILRDVDDKAVEHGFLSKKQTIELSPGKHVLVIKYKDVFEDLDLGEDRLVKSDYFVVKLVVENQQKLFLSTSKISDLASAERFVKSPEVILLDEHKQEMVLELETFSDYKLGKQVTKVVTTLSAPAVISQNNSTTMTTAAEDSQVFNDKVIDKVDTVPMLKYWWQKANQEEKENFLIFINKNKALK</sequence>
<comment type="similarity">
    <text evidence="1">Belongs to the UPF0319 family.</text>
</comment>
<dbReference type="Proteomes" id="UP000243053">
    <property type="component" value="Unassembled WGS sequence"/>
</dbReference>
<accession>A0A1Y5E1P2</accession>
<dbReference type="InterPro" id="IPR018635">
    <property type="entry name" value="UPF0319"/>
</dbReference>
<evidence type="ECO:0000256" key="2">
    <source>
        <dbReference type="ARBA" id="ARBA00022729"/>
    </source>
</evidence>
<feature type="signal peptide" evidence="3">
    <location>
        <begin position="1"/>
        <end position="32"/>
    </location>
</feature>
<proteinExistence type="inferred from homology"/>
<keyword evidence="2 3" id="KW-0732">Signal</keyword>
<evidence type="ECO:0000256" key="1">
    <source>
        <dbReference type="ARBA" id="ARBA00008490"/>
    </source>
</evidence>
<dbReference type="AlphaFoldDB" id="A0A1Y5E1P2"/>
<dbReference type="EMBL" id="MAAF01000097">
    <property type="protein sequence ID" value="OUR76711.1"/>
    <property type="molecule type" value="Genomic_DNA"/>
</dbReference>
<feature type="chain" id="PRO_5012666858" evidence="3">
    <location>
        <begin position="33"/>
        <end position="226"/>
    </location>
</feature>
<evidence type="ECO:0000313" key="4">
    <source>
        <dbReference type="EMBL" id="OUR76711.1"/>
    </source>
</evidence>
<dbReference type="PANTHER" id="PTHR38108">
    <property type="entry name" value="UPF0319 PROTEIN YCCT"/>
    <property type="match status" value="1"/>
</dbReference>
<comment type="caution">
    <text evidence="4">The sequence shown here is derived from an EMBL/GenBank/DDBJ whole genome shotgun (WGS) entry which is preliminary data.</text>
</comment>
<dbReference type="Pfam" id="PF09829">
    <property type="entry name" value="DUF2057"/>
    <property type="match status" value="1"/>
</dbReference>
<reference evidence="4" key="1">
    <citation type="journal article" date="2017" name="Proc. Natl. Acad. Sci. U.S.A.">
        <title>Simulation of Deepwater Horizon oil plume reveals substrate specialization within a complex community of hydrocarbon-degraders.</title>
        <authorList>
            <person name="Hu P."/>
            <person name="Dubinsky E.A."/>
            <person name="Probst A.J."/>
            <person name="Wang J."/>
            <person name="Sieber C.M.K."/>
            <person name="Tom L.M."/>
            <person name="Gardinali P."/>
            <person name="Banfield J.F."/>
            <person name="Atlas R.M."/>
            <person name="Andersen G.L."/>
        </authorList>
    </citation>
    <scope>NUCLEOTIDE SEQUENCE</scope>
    <source>
        <strain evidence="4">38_32_sub10_T18</strain>
    </source>
</reference>
<dbReference type="PANTHER" id="PTHR38108:SF1">
    <property type="entry name" value="UPF0319 PROTEIN YCCT"/>
    <property type="match status" value="1"/>
</dbReference>
<name>A0A1Y5E1P2_COLPS</name>